<evidence type="ECO:0000256" key="1">
    <source>
        <dbReference type="SAM" id="MobiDB-lite"/>
    </source>
</evidence>
<feature type="region of interest" description="Disordered" evidence="1">
    <location>
        <begin position="157"/>
        <end position="181"/>
    </location>
</feature>
<accession>A0A328EAD5</accession>
<protein>
    <submittedName>
        <fullName evidence="2">Uncharacterized protein</fullName>
    </submittedName>
</protein>
<name>A0A328EAD5_9ASTE</name>
<evidence type="ECO:0000313" key="2">
    <source>
        <dbReference type="EMBL" id="RAL54797.1"/>
    </source>
</evidence>
<reference evidence="2 3" key="1">
    <citation type="submission" date="2018-06" db="EMBL/GenBank/DDBJ databases">
        <title>The Genome of Cuscuta australis (Dodder) Provides Insight into the Evolution of Plant Parasitism.</title>
        <authorList>
            <person name="Liu H."/>
        </authorList>
    </citation>
    <scope>NUCLEOTIDE SEQUENCE [LARGE SCALE GENOMIC DNA]</scope>
    <source>
        <strain evidence="3">cv. Yunnan</strain>
        <tissue evidence="2">Vines</tissue>
    </source>
</reference>
<sequence length="219" mass="24809">MVRNSDVGKETGLTQFHKLTPVTFSVNKSNSQENGQSFTNDLRYNIEKRKLFSNLVPSQDLLLGKILGKVKGFPSISFNAEETNHLALKLRLALESHNSEPLPLHNKFSLLRNLREEVGHLFYNSHDDSHHMEDTSRATFTIIKAMGLDEEALELADDDEETPPVYHSEGEIQPSIMDPSPIQTLPAQLERKIKALTQEKFYPSFSVLTRSQSKKYGVN</sequence>
<dbReference type="Proteomes" id="UP000249390">
    <property type="component" value="Unassembled WGS sequence"/>
</dbReference>
<organism evidence="2 3">
    <name type="scientific">Cuscuta australis</name>
    <dbReference type="NCBI Taxonomy" id="267555"/>
    <lineage>
        <taxon>Eukaryota</taxon>
        <taxon>Viridiplantae</taxon>
        <taxon>Streptophyta</taxon>
        <taxon>Embryophyta</taxon>
        <taxon>Tracheophyta</taxon>
        <taxon>Spermatophyta</taxon>
        <taxon>Magnoliopsida</taxon>
        <taxon>eudicotyledons</taxon>
        <taxon>Gunneridae</taxon>
        <taxon>Pentapetalae</taxon>
        <taxon>asterids</taxon>
        <taxon>lamiids</taxon>
        <taxon>Solanales</taxon>
        <taxon>Convolvulaceae</taxon>
        <taxon>Cuscuteae</taxon>
        <taxon>Cuscuta</taxon>
        <taxon>Cuscuta subgen. Grammica</taxon>
        <taxon>Cuscuta sect. Cleistogrammica</taxon>
    </lineage>
</organism>
<comment type="caution">
    <text evidence="2">The sequence shown here is derived from an EMBL/GenBank/DDBJ whole genome shotgun (WGS) entry which is preliminary data.</text>
</comment>
<proteinExistence type="predicted"/>
<dbReference type="AlphaFoldDB" id="A0A328EAD5"/>
<dbReference type="EMBL" id="NQVE01000006">
    <property type="protein sequence ID" value="RAL54797.1"/>
    <property type="molecule type" value="Genomic_DNA"/>
</dbReference>
<keyword evidence="3" id="KW-1185">Reference proteome</keyword>
<evidence type="ECO:0000313" key="3">
    <source>
        <dbReference type="Proteomes" id="UP000249390"/>
    </source>
</evidence>
<gene>
    <name evidence="2" type="ORF">DM860_017990</name>
</gene>